<keyword evidence="2" id="KW-0812">Transmembrane</keyword>
<gene>
    <name evidence="4" type="ORF">GWK36_10715</name>
</gene>
<feature type="region of interest" description="Disordered" evidence="1">
    <location>
        <begin position="93"/>
        <end position="113"/>
    </location>
</feature>
<name>A0A6G7VEC5_9GAMM</name>
<dbReference type="Pfam" id="PF01551">
    <property type="entry name" value="Peptidase_M23"/>
    <property type="match status" value="1"/>
</dbReference>
<evidence type="ECO:0000259" key="3">
    <source>
        <dbReference type="Pfam" id="PF01551"/>
    </source>
</evidence>
<keyword evidence="2" id="KW-0472">Membrane</keyword>
<proteinExistence type="predicted"/>
<evidence type="ECO:0000313" key="5">
    <source>
        <dbReference type="Proteomes" id="UP000502699"/>
    </source>
</evidence>
<dbReference type="GO" id="GO:0004222">
    <property type="term" value="F:metalloendopeptidase activity"/>
    <property type="evidence" value="ECO:0007669"/>
    <property type="project" value="TreeGrafter"/>
</dbReference>
<protein>
    <submittedName>
        <fullName evidence="4">Peptidoglycan DD-metalloendopeptidase family protein</fullName>
    </submittedName>
</protein>
<dbReference type="InterPro" id="IPR011055">
    <property type="entry name" value="Dup_hybrid_motif"/>
</dbReference>
<accession>A0A6G7VEC5</accession>
<dbReference type="RefSeq" id="WP_166271130.1">
    <property type="nucleotide sequence ID" value="NZ_CP048029.1"/>
</dbReference>
<dbReference type="AlphaFoldDB" id="A0A6G7VEC5"/>
<evidence type="ECO:0000256" key="2">
    <source>
        <dbReference type="SAM" id="Phobius"/>
    </source>
</evidence>
<dbReference type="InterPro" id="IPR050570">
    <property type="entry name" value="Cell_wall_metabolism_enzyme"/>
</dbReference>
<reference evidence="5" key="1">
    <citation type="submission" date="2020-01" db="EMBL/GenBank/DDBJ databases">
        <title>Caldichromatium gen. nov., sp. nov., a thermophilic purple sulfur bacterium member of the family Chromatiaceae isolated from Nakabusa hot spring, Japan.</title>
        <authorList>
            <person name="Saini M.K."/>
            <person name="Hanada S."/>
            <person name="Tank M."/>
        </authorList>
    </citation>
    <scope>NUCLEOTIDE SEQUENCE [LARGE SCALE GENOMIC DNA]</scope>
    <source>
        <strain evidence="5">No.7</strain>
    </source>
</reference>
<dbReference type="KEGG" id="cjap:GWK36_10715"/>
<dbReference type="InterPro" id="IPR016047">
    <property type="entry name" value="M23ase_b-sheet_dom"/>
</dbReference>
<dbReference type="CDD" id="cd12797">
    <property type="entry name" value="M23_peptidase"/>
    <property type="match status" value="1"/>
</dbReference>
<feature type="domain" description="M23ase beta-sheet core" evidence="3">
    <location>
        <begin position="185"/>
        <end position="280"/>
    </location>
</feature>
<dbReference type="EMBL" id="CP048029">
    <property type="protein sequence ID" value="QIK38371.1"/>
    <property type="molecule type" value="Genomic_DNA"/>
</dbReference>
<dbReference type="PANTHER" id="PTHR21666:SF270">
    <property type="entry name" value="MUREIN HYDROLASE ACTIVATOR ENVC"/>
    <property type="match status" value="1"/>
</dbReference>
<dbReference type="Proteomes" id="UP000502699">
    <property type="component" value="Chromosome"/>
</dbReference>
<evidence type="ECO:0000313" key="4">
    <source>
        <dbReference type="EMBL" id="QIK38371.1"/>
    </source>
</evidence>
<dbReference type="Gene3D" id="2.70.70.10">
    <property type="entry name" value="Glucose Permease (Domain IIA)"/>
    <property type="match status" value="1"/>
</dbReference>
<feature type="transmembrane region" description="Helical" evidence="2">
    <location>
        <begin position="12"/>
        <end position="35"/>
    </location>
</feature>
<organism evidence="4 5">
    <name type="scientific">Caldichromatium japonicum</name>
    <dbReference type="NCBI Taxonomy" id="2699430"/>
    <lineage>
        <taxon>Bacteria</taxon>
        <taxon>Pseudomonadati</taxon>
        <taxon>Pseudomonadota</taxon>
        <taxon>Gammaproteobacteria</taxon>
        <taxon>Chromatiales</taxon>
        <taxon>Chromatiaceae</taxon>
        <taxon>Caldichromatium</taxon>
    </lineage>
</organism>
<dbReference type="FunFam" id="2.70.70.10:FF:000006">
    <property type="entry name" value="M23 family peptidase"/>
    <property type="match status" value="1"/>
</dbReference>
<keyword evidence="5" id="KW-1185">Reference proteome</keyword>
<evidence type="ECO:0000256" key="1">
    <source>
        <dbReference type="SAM" id="MobiDB-lite"/>
    </source>
</evidence>
<keyword evidence="2" id="KW-1133">Transmembrane helix</keyword>
<sequence length="302" mass="33110">MPQIACKKTQRSPSLVILSAVSSLVFAGVGFGFWIGDRLNPSPTNLALRSNPGAQSADHSHPVQDLAAQIGEMQAELMRINALGERLARMSGLDPQEFDFGNPPPRGGPETGPTRDYTIKELADELARIADLVQDRERKLDRLADRIIEQRPSTLTAFPAGWPVRSGYISSTYGFRIHPVRHVRQFHSGVDFSSPRGSPIYAVADGIVVFSGWRNGYGKVVDIRHRNGLVTRYAHNSSNLVEEGAWVRQGQQIATVGTTGTTTGPHVHFEVIRNSQTLDPMLYLKGGQPVQRLASLDPDVRG</sequence>
<dbReference type="PANTHER" id="PTHR21666">
    <property type="entry name" value="PEPTIDASE-RELATED"/>
    <property type="match status" value="1"/>
</dbReference>
<dbReference type="SUPFAM" id="SSF51261">
    <property type="entry name" value="Duplicated hybrid motif"/>
    <property type="match status" value="1"/>
</dbReference>